<evidence type="ECO:0000256" key="2">
    <source>
        <dbReference type="ARBA" id="ARBA00023015"/>
    </source>
</evidence>
<keyword evidence="2" id="KW-0805">Transcription regulation</keyword>
<keyword evidence="7" id="KW-1185">Reference proteome</keyword>
<dbReference type="PRINTS" id="PR00039">
    <property type="entry name" value="HTHLYSR"/>
</dbReference>
<dbReference type="InterPro" id="IPR000847">
    <property type="entry name" value="LysR_HTH_N"/>
</dbReference>
<dbReference type="InterPro" id="IPR005119">
    <property type="entry name" value="LysR_subst-bd"/>
</dbReference>
<comment type="caution">
    <text evidence="6">The sequence shown here is derived from an EMBL/GenBank/DDBJ whole genome shotgun (WGS) entry which is preliminary data.</text>
</comment>
<comment type="similarity">
    <text evidence="1">Belongs to the LysR transcriptional regulatory family.</text>
</comment>
<dbReference type="GO" id="GO:0003700">
    <property type="term" value="F:DNA-binding transcription factor activity"/>
    <property type="evidence" value="ECO:0007669"/>
    <property type="project" value="InterPro"/>
</dbReference>
<dbReference type="InterPro" id="IPR036388">
    <property type="entry name" value="WH-like_DNA-bd_sf"/>
</dbReference>
<gene>
    <name evidence="6" type="ORF">CPA45_10375</name>
</gene>
<evidence type="ECO:0000313" key="7">
    <source>
        <dbReference type="Proteomes" id="UP000218677"/>
    </source>
</evidence>
<accession>A0A2A4HNU6</accession>
<dbReference type="GO" id="GO:0043565">
    <property type="term" value="F:sequence-specific DNA binding"/>
    <property type="evidence" value="ECO:0007669"/>
    <property type="project" value="TreeGrafter"/>
</dbReference>
<evidence type="ECO:0000256" key="4">
    <source>
        <dbReference type="ARBA" id="ARBA00023163"/>
    </source>
</evidence>
<dbReference type="OrthoDB" id="9786526at2"/>
<dbReference type="EMBL" id="NWUX01000007">
    <property type="protein sequence ID" value="PCF95781.1"/>
    <property type="molecule type" value="Genomic_DNA"/>
</dbReference>
<dbReference type="FunFam" id="1.10.10.10:FF:000001">
    <property type="entry name" value="LysR family transcriptional regulator"/>
    <property type="match status" value="1"/>
</dbReference>
<dbReference type="SUPFAM" id="SSF53850">
    <property type="entry name" value="Periplasmic binding protein-like II"/>
    <property type="match status" value="1"/>
</dbReference>
<dbReference type="RefSeq" id="WP_096651478.1">
    <property type="nucleotide sequence ID" value="NZ_NWUX01000007.1"/>
</dbReference>
<feature type="domain" description="HTH lysR-type" evidence="5">
    <location>
        <begin position="1"/>
        <end position="59"/>
    </location>
</feature>
<dbReference type="Proteomes" id="UP000218677">
    <property type="component" value="Unassembled WGS sequence"/>
</dbReference>
<evidence type="ECO:0000256" key="3">
    <source>
        <dbReference type="ARBA" id="ARBA00023125"/>
    </source>
</evidence>
<organism evidence="6 7">
    <name type="scientific">Vreelandella nigrificans</name>
    <dbReference type="NCBI Taxonomy" id="2042704"/>
    <lineage>
        <taxon>Bacteria</taxon>
        <taxon>Pseudomonadati</taxon>
        <taxon>Pseudomonadota</taxon>
        <taxon>Gammaproteobacteria</taxon>
        <taxon>Oceanospirillales</taxon>
        <taxon>Halomonadaceae</taxon>
        <taxon>Vreelandella</taxon>
    </lineage>
</organism>
<dbReference type="SUPFAM" id="SSF46785">
    <property type="entry name" value="Winged helix' DNA-binding domain"/>
    <property type="match status" value="1"/>
</dbReference>
<keyword evidence="4" id="KW-0804">Transcription</keyword>
<dbReference type="InterPro" id="IPR058163">
    <property type="entry name" value="LysR-type_TF_proteobact-type"/>
</dbReference>
<dbReference type="Gene3D" id="3.40.190.290">
    <property type="match status" value="1"/>
</dbReference>
<dbReference type="AlphaFoldDB" id="A0A2A4HNU6"/>
<protein>
    <recommendedName>
        <fullName evidence="5">HTH lysR-type domain-containing protein</fullName>
    </recommendedName>
</protein>
<keyword evidence="3" id="KW-0238">DNA-binding</keyword>
<dbReference type="Pfam" id="PF03466">
    <property type="entry name" value="LysR_substrate"/>
    <property type="match status" value="1"/>
</dbReference>
<evidence type="ECO:0000256" key="1">
    <source>
        <dbReference type="ARBA" id="ARBA00009437"/>
    </source>
</evidence>
<evidence type="ECO:0000313" key="6">
    <source>
        <dbReference type="EMBL" id="PCF95781.1"/>
    </source>
</evidence>
<name>A0A2A4HNU6_9GAMM</name>
<evidence type="ECO:0000259" key="5">
    <source>
        <dbReference type="PROSITE" id="PS50931"/>
    </source>
</evidence>
<reference evidence="7" key="1">
    <citation type="submission" date="2017-09" db="EMBL/GenBank/DDBJ databases">
        <authorList>
            <person name="Cho G.-S."/>
            <person name="Oguntoyinbo F.A."/>
            <person name="Cnockaert M."/>
            <person name="Kabisch J."/>
            <person name="Neve H."/>
            <person name="Bockelmann W."/>
            <person name="Wenning M."/>
            <person name="Franz C.M."/>
            <person name="Vandamme P."/>
        </authorList>
    </citation>
    <scope>NUCLEOTIDE SEQUENCE [LARGE SCALE GENOMIC DNA]</scope>
    <source>
        <strain evidence="7">MBT G8648</strain>
    </source>
</reference>
<dbReference type="Pfam" id="PF00126">
    <property type="entry name" value="HTH_1"/>
    <property type="match status" value="1"/>
</dbReference>
<dbReference type="PANTHER" id="PTHR30537:SF21">
    <property type="entry name" value="HTH-TYPE TRANSCRIPTIONAL REGULATOR SINR-RELATED"/>
    <property type="match status" value="1"/>
</dbReference>
<dbReference type="PROSITE" id="PS50931">
    <property type="entry name" value="HTH_LYSR"/>
    <property type="match status" value="1"/>
</dbReference>
<dbReference type="GO" id="GO:0006351">
    <property type="term" value="P:DNA-templated transcription"/>
    <property type="evidence" value="ECO:0007669"/>
    <property type="project" value="TreeGrafter"/>
</dbReference>
<dbReference type="Gene3D" id="1.10.10.10">
    <property type="entry name" value="Winged helix-like DNA-binding domain superfamily/Winged helix DNA-binding domain"/>
    <property type="match status" value="1"/>
</dbReference>
<proteinExistence type="inferred from homology"/>
<dbReference type="InterPro" id="IPR036390">
    <property type="entry name" value="WH_DNA-bd_sf"/>
</dbReference>
<dbReference type="PANTHER" id="PTHR30537">
    <property type="entry name" value="HTH-TYPE TRANSCRIPTIONAL REGULATOR"/>
    <property type="match status" value="1"/>
</dbReference>
<sequence>MRNLENLKSFIAIYESNSITKAARQLNVSPASISKRLSKLESELDVQLIERSTHSLCPTSMGRVFYQKIKIIMRDLEDCESWIQSVNKEAAGAVRISLPEMLVTQRTFAFLQCFAESYENIMLEFDVSNDVKDLIAANVDFSFRTGKLDDSRLVAIPFTSTEHVFCASQSYIDNHKLPESHEHLLEVSKLITPSFINISQTARILLPEPEVKSTKHSQGLFAGHKANSLAAIKAMTLSGIGIALLPEVFVKDEIESGQLKKLYPDYRSPSMPVSLVYQKKLCMTKPLELFKEYVKFRAII</sequence>